<keyword evidence="6" id="KW-1185">Reference proteome</keyword>
<dbReference type="InterPro" id="IPR015915">
    <property type="entry name" value="Kelch-typ_b-propeller"/>
</dbReference>
<evidence type="ECO:0000256" key="1">
    <source>
        <dbReference type="ARBA" id="ARBA00022441"/>
    </source>
</evidence>
<protein>
    <submittedName>
        <fullName evidence="5">F-box family protein</fullName>
    </submittedName>
</protein>
<dbReference type="CDD" id="cd22157">
    <property type="entry name" value="F-box_AtFBW1-like"/>
    <property type="match status" value="1"/>
</dbReference>
<dbReference type="InterPro" id="IPR001810">
    <property type="entry name" value="F-box_dom"/>
</dbReference>
<dbReference type="OrthoDB" id="6482909at2759"/>
<feature type="domain" description="F-box" evidence="4">
    <location>
        <begin position="108"/>
        <end position="155"/>
    </location>
</feature>
<organism evidence="5 6">
    <name type="scientific">Striga asiatica</name>
    <name type="common">Asiatic witchweed</name>
    <name type="synonym">Buchnera asiatica</name>
    <dbReference type="NCBI Taxonomy" id="4170"/>
    <lineage>
        <taxon>Eukaryota</taxon>
        <taxon>Viridiplantae</taxon>
        <taxon>Streptophyta</taxon>
        <taxon>Embryophyta</taxon>
        <taxon>Tracheophyta</taxon>
        <taxon>Spermatophyta</taxon>
        <taxon>Magnoliopsida</taxon>
        <taxon>eudicotyledons</taxon>
        <taxon>Gunneridae</taxon>
        <taxon>Pentapetalae</taxon>
        <taxon>asterids</taxon>
        <taxon>lamiids</taxon>
        <taxon>Lamiales</taxon>
        <taxon>Orobanchaceae</taxon>
        <taxon>Buchnereae</taxon>
        <taxon>Striga</taxon>
    </lineage>
</organism>
<dbReference type="Pfam" id="PF00646">
    <property type="entry name" value="F-box"/>
    <property type="match status" value="1"/>
</dbReference>
<proteinExistence type="predicted"/>
<dbReference type="SMART" id="SM00256">
    <property type="entry name" value="FBOX"/>
    <property type="match status" value="1"/>
</dbReference>
<sequence length="458" mass="50759">MVGNSSGLGMLRQLIGQLEEFLELHGSIPPPALPSNCLIQFLPPSHHNSLRWCNYFNLEDTSLQDSWCNMIMSAENVKTLGPGKPPPPRKKVRNNNGDKSQVDETMDYRIWKEFPEDLFESVMARLPISSFFHLRSVCRKWNSVVHSPSFSLEHALVAQRQQPWFYTSGGAMYDPVSRKWRCRRATLAAATSATKNPIVLPVASSGGLVCLLDIGHESFYVRNPLTGSSRELPPARARASVRVWSRVAVGMAQHPQHGGYKVVWVGCSGEYEVYESGRGIWAHRGTVPPCVRVPLGLNFGSPAACVGGALHFLRSEPDGLVIYDVGSGAWGQVAVPLPPCSGDHALAEGGGGRVLLVGLMTKNAATCVCVWELERMTLLWKEVDRMPNVWCLEFYGKSDVRMSCLGNKGLIMLSLRCRQVNRLVTYDVSTREWRRVPGKRKQWIACGTSFHPCLTASP</sequence>
<dbReference type="FunFam" id="1.20.1280.50:FF:000008">
    <property type="entry name" value="F-box only protein 6"/>
    <property type="match status" value="1"/>
</dbReference>
<keyword evidence="1" id="KW-0880">Kelch repeat</keyword>
<dbReference type="EMBL" id="BKCP01007848">
    <property type="protein sequence ID" value="GER47356.1"/>
    <property type="molecule type" value="Genomic_DNA"/>
</dbReference>
<dbReference type="Gene3D" id="2.120.10.80">
    <property type="entry name" value="Kelch-type beta propeller"/>
    <property type="match status" value="1"/>
</dbReference>
<evidence type="ECO:0000256" key="3">
    <source>
        <dbReference type="SAM" id="MobiDB-lite"/>
    </source>
</evidence>
<evidence type="ECO:0000256" key="2">
    <source>
        <dbReference type="ARBA" id="ARBA00022737"/>
    </source>
</evidence>
<reference evidence="6" key="1">
    <citation type="journal article" date="2019" name="Curr. Biol.">
        <title>Genome Sequence of Striga asiatica Provides Insight into the Evolution of Plant Parasitism.</title>
        <authorList>
            <person name="Yoshida S."/>
            <person name="Kim S."/>
            <person name="Wafula E.K."/>
            <person name="Tanskanen J."/>
            <person name="Kim Y.M."/>
            <person name="Honaas L."/>
            <person name="Yang Z."/>
            <person name="Spallek T."/>
            <person name="Conn C.E."/>
            <person name="Ichihashi Y."/>
            <person name="Cheong K."/>
            <person name="Cui S."/>
            <person name="Der J.P."/>
            <person name="Gundlach H."/>
            <person name="Jiao Y."/>
            <person name="Hori C."/>
            <person name="Ishida J.K."/>
            <person name="Kasahara H."/>
            <person name="Kiba T."/>
            <person name="Kim M.S."/>
            <person name="Koo N."/>
            <person name="Laohavisit A."/>
            <person name="Lee Y.H."/>
            <person name="Lumba S."/>
            <person name="McCourt P."/>
            <person name="Mortimer J.C."/>
            <person name="Mutuku J.M."/>
            <person name="Nomura T."/>
            <person name="Sasaki-Sekimoto Y."/>
            <person name="Seto Y."/>
            <person name="Wang Y."/>
            <person name="Wakatake T."/>
            <person name="Sakakibara H."/>
            <person name="Demura T."/>
            <person name="Yamaguchi S."/>
            <person name="Yoneyama K."/>
            <person name="Manabe R.I."/>
            <person name="Nelson D.C."/>
            <person name="Schulman A.H."/>
            <person name="Timko M.P."/>
            <person name="dePamphilis C.W."/>
            <person name="Choi D."/>
            <person name="Shirasu K."/>
        </authorList>
    </citation>
    <scope>NUCLEOTIDE SEQUENCE [LARGE SCALE GENOMIC DNA]</scope>
    <source>
        <strain evidence="6">cv. UVA1</strain>
    </source>
</reference>
<comment type="caution">
    <text evidence="5">The sequence shown here is derived from an EMBL/GenBank/DDBJ whole genome shotgun (WGS) entry which is preliminary data.</text>
</comment>
<dbReference type="PROSITE" id="PS50181">
    <property type="entry name" value="FBOX"/>
    <property type="match status" value="1"/>
</dbReference>
<dbReference type="SUPFAM" id="SSF50965">
    <property type="entry name" value="Galactose oxidase, central domain"/>
    <property type="match status" value="1"/>
</dbReference>
<gene>
    <name evidence="5" type="ORF">STAS_24453</name>
</gene>
<evidence type="ECO:0000313" key="5">
    <source>
        <dbReference type="EMBL" id="GER47356.1"/>
    </source>
</evidence>
<accession>A0A5A7QQT7</accession>
<dbReference type="AlphaFoldDB" id="A0A5A7QQT7"/>
<evidence type="ECO:0000313" key="6">
    <source>
        <dbReference type="Proteomes" id="UP000325081"/>
    </source>
</evidence>
<dbReference type="Proteomes" id="UP000325081">
    <property type="component" value="Unassembled WGS sequence"/>
</dbReference>
<dbReference type="PANTHER" id="PTHR31672">
    <property type="entry name" value="BNACNNG10540D PROTEIN"/>
    <property type="match status" value="1"/>
</dbReference>
<dbReference type="InterPro" id="IPR056592">
    <property type="entry name" value="Beta-prop_At3g26010-like"/>
</dbReference>
<dbReference type="InterPro" id="IPR050796">
    <property type="entry name" value="SCF_F-box_component"/>
</dbReference>
<dbReference type="Pfam" id="PF24750">
    <property type="entry name" value="b-prop_At3g26010-like"/>
    <property type="match status" value="1"/>
</dbReference>
<dbReference type="Gene3D" id="1.20.1280.50">
    <property type="match status" value="1"/>
</dbReference>
<keyword evidence="2" id="KW-0677">Repeat</keyword>
<dbReference type="InterPro" id="IPR011043">
    <property type="entry name" value="Gal_Oxase/kelch_b-propeller"/>
</dbReference>
<dbReference type="InterPro" id="IPR036047">
    <property type="entry name" value="F-box-like_dom_sf"/>
</dbReference>
<evidence type="ECO:0000259" key="4">
    <source>
        <dbReference type="PROSITE" id="PS50181"/>
    </source>
</evidence>
<feature type="region of interest" description="Disordered" evidence="3">
    <location>
        <begin position="78"/>
        <end position="100"/>
    </location>
</feature>
<dbReference type="FunFam" id="2.120.10.80:FF:000059">
    <property type="entry name" value="F-box only protein 6"/>
    <property type="match status" value="1"/>
</dbReference>
<name>A0A5A7QQT7_STRAF</name>
<dbReference type="PANTHER" id="PTHR31672:SF12">
    <property type="entry name" value="F-BOX DOMAIN-CONTAINING PROTEIN"/>
    <property type="match status" value="1"/>
</dbReference>
<dbReference type="SUPFAM" id="SSF81383">
    <property type="entry name" value="F-box domain"/>
    <property type="match status" value="1"/>
</dbReference>